<feature type="transmembrane region" description="Helical" evidence="7">
    <location>
        <begin position="45"/>
        <end position="65"/>
    </location>
</feature>
<dbReference type="PANTHER" id="PTHR40021">
    <property type="entry name" value="DEFECT AT LOW TEMPERATURE PROTEIN 1"/>
    <property type="match status" value="1"/>
</dbReference>
<comment type="caution">
    <text evidence="8">The sequence shown here is derived from an EMBL/GenBank/DDBJ whole genome shotgun (WGS) entry which is preliminary data.</text>
</comment>
<dbReference type="RefSeq" id="XP_069231758.1">
    <property type="nucleotide sequence ID" value="XM_069371037.1"/>
</dbReference>
<comment type="function">
    <text evidence="1 7">Required for growth under high-pressure and low-temperature conditions.</text>
</comment>
<evidence type="ECO:0000313" key="9">
    <source>
        <dbReference type="Proteomes" id="UP000803884"/>
    </source>
</evidence>
<evidence type="ECO:0000256" key="6">
    <source>
        <dbReference type="ARBA" id="ARBA00023136"/>
    </source>
</evidence>
<comment type="subcellular location">
    <subcellularLocation>
        <location evidence="7">Membrane</location>
        <topology evidence="7">Multi-pass membrane protein</topology>
    </subcellularLocation>
</comment>
<dbReference type="GO" id="GO:0016020">
    <property type="term" value="C:membrane"/>
    <property type="evidence" value="ECO:0007669"/>
    <property type="project" value="UniProtKB-SubCell"/>
</dbReference>
<organism evidence="8 9">
    <name type="scientific">Cladosporium halotolerans</name>
    <dbReference type="NCBI Taxonomy" id="1052096"/>
    <lineage>
        <taxon>Eukaryota</taxon>
        <taxon>Fungi</taxon>
        <taxon>Dikarya</taxon>
        <taxon>Ascomycota</taxon>
        <taxon>Pezizomycotina</taxon>
        <taxon>Dothideomycetes</taxon>
        <taxon>Dothideomycetidae</taxon>
        <taxon>Cladosporiales</taxon>
        <taxon>Cladosporiaceae</taxon>
        <taxon>Cladosporium</taxon>
    </lineage>
</organism>
<keyword evidence="6 7" id="KW-0472">Membrane</keyword>
<keyword evidence="9" id="KW-1185">Reference proteome</keyword>
<sequence>MPPAYFSLTTLLHRLSQLRRRRPGHVLPFRIPFFRIFYSTTYTTLFLLTLVILAITPGTLLWTAISSEAYQYVFVIGGTYVLTAIIAIFIYSSRLYTNRSVLAGVGKAYIPVEDGEVGRNVRKMIASQLERSAVIAWESRPRDTMGEIVRAEKEGWLTDEDQGAGGFNRERWTVGSTIVIDPAKPPWGDIQHAGWTAPAQARGEVLGNLQFATVIAELPHLIEARAVSVAPPDPNAEAGLFNEAEQQLADPVVVETLRRQKTMGLREYLTQLSYLGLVNPPSVAHDFLAMYEKARFSGQPCSEQDFNELMATFAQLLEGIGSLSADIVAEIRAQAGSDGSSTISADTISIALSETAGSVLHFATPDRPQTASSGSSIPSPVTARTAFSRAVTPYMHQSGLESEQSLSSVVRRPAADAGDALEARSITGFQARGDAPSLRTLSSDAGSVLHYHVSNG</sequence>
<dbReference type="InterPro" id="IPR038869">
    <property type="entry name" value="DLT1"/>
</dbReference>
<feature type="transmembrane region" description="Helical" evidence="7">
    <location>
        <begin position="71"/>
        <end position="91"/>
    </location>
</feature>
<accession>A0AB34KUF3</accession>
<keyword evidence="5 7" id="KW-1133">Transmembrane helix</keyword>
<gene>
    <name evidence="8" type="primary">dlt1</name>
    <name evidence="7" type="synonym">DLT1</name>
    <name evidence="8" type="ORF">WHR41_02431</name>
</gene>
<name>A0AB34KUF3_9PEZI</name>
<dbReference type="GeneID" id="96003875"/>
<evidence type="ECO:0000256" key="7">
    <source>
        <dbReference type="RuleBase" id="RU367100"/>
    </source>
</evidence>
<dbReference type="EMBL" id="JAAQHG020000006">
    <property type="protein sequence ID" value="KAL1588653.1"/>
    <property type="molecule type" value="Genomic_DNA"/>
</dbReference>
<evidence type="ECO:0000313" key="8">
    <source>
        <dbReference type="EMBL" id="KAL1588653.1"/>
    </source>
</evidence>
<comment type="similarity">
    <text evidence="2 7">Belongs to the DLT1 family.</text>
</comment>
<evidence type="ECO:0000256" key="3">
    <source>
        <dbReference type="ARBA" id="ARBA00021353"/>
    </source>
</evidence>
<keyword evidence="4 7" id="KW-0812">Transmembrane</keyword>
<dbReference type="AlphaFoldDB" id="A0AB34KUF3"/>
<evidence type="ECO:0000256" key="1">
    <source>
        <dbReference type="ARBA" id="ARBA00002489"/>
    </source>
</evidence>
<evidence type="ECO:0000256" key="5">
    <source>
        <dbReference type="ARBA" id="ARBA00022989"/>
    </source>
</evidence>
<protein>
    <recommendedName>
        <fullName evidence="3 7">Defect at low temperature protein 1</fullName>
    </recommendedName>
</protein>
<proteinExistence type="inferred from homology"/>
<evidence type="ECO:0000256" key="4">
    <source>
        <dbReference type="ARBA" id="ARBA00022692"/>
    </source>
</evidence>
<dbReference type="PANTHER" id="PTHR40021:SF1">
    <property type="entry name" value="DEFECT AT LOW TEMPERATURE PROTEIN 1"/>
    <property type="match status" value="1"/>
</dbReference>
<dbReference type="Proteomes" id="UP000803884">
    <property type="component" value="Unassembled WGS sequence"/>
</dbReference>
<reference evidence="8 9" key="1">
    <citation type="journal article" date="2020" name="Microbiol. Resour. Announc.">
        <title>Draft Genome Sequence of a Cladosporium Species Isolated from the Mesophotic Ascidian Didemnum maculosum.</title>
        <authorList>
            <person name="Gioti A."/>
            <person name="Siaperas R."/>
            <person name="Nikolaivits E."/>
            <person name="Le Goff G."/>
            <person name="Ouazzani J."/>
            <person name="Kotoulas G."/>
            <person name="Topakas E."/>
        </authorList>
    </citation>
    <scope>NUCLEOTIDE SEQUENCE [LARGE SCALE GENOMIC DNA]</scope>
    <source>
        <strain evidence="8 9">TM138-S3</strain>
    </source>
</reference>
<evidence type="ECO:0000256" key="2">
    <source>
        <dbReference type="ARBA" id="ARBA00005550"/>
    </source>
</evidence>